<feature type="compositionally biased region" description="Basic and acidic residues" evidence="1">
    <location>
        <begin position="56"/>
        <end position="67"/>
    </location>
</feature>
<dbReference type="EMBL" id="KZ772945">
    <property type="protein sequence ID" value="PTQ26023.1"/>
    <property type="molecule type" value="Genomic_DNA"/>
</dbReference>
<dbReference type="AlphaFoldDB" id="A0A2R6VWN6"/>
<accession>A0A2R6VWN6</accession>
<keyword evidence="3" id="KW-1185">Reference proteome</keyword>
<feature type="compositionally biased region" description="Basic and acidic residues" evidence="1">
    <location>
        <begin position="172"/>
        <end position="183"/>
    </location>
</feature>
<reference evidence="2" key="1">
    <citation type="submission" date="2017-12" db="EMBL/GenBank/DDBJ databases">
        <title>WGS assembly of Marchantia polymorpha.</title>
        <authorList>
            <person name="Bowman J.L."/>
            <person name="Kohchi T."/>
            <person name="Yamato K.T."/>
            <person name="Jenkins J."/>
            <person name="Shu S."/>
            <person name="Ishizaki K."/>
            <person name="Yamaoka S."/>
            <person name="Nishihama R."/>
            <person name="Nakamura Y."/>
            <person name="Berger F."/>
            <person name="Adam C."/>
            <person name="Aki S.S."/>
            <person name="Althoff F."/>
            <person name="Araki T."/>
            <person name="Arteaga-Vazquez M.A."/>
            <person name="Balasubrmanian S."/>
            <person name="Bauer D."/>
            <person name="Boehm C.R."/>
            <person name="Briginshaw L."/>
            <person name="Caballero-Perez J."/>
            <person name="Catarino B."/>
            <person name="Chen F."/>
            <person name="Chiyoda S."/>
            <person name="Chovatia M."/>
            <person name="Davies K.M."/>
            <person name="Delmans M."/>
            <person name="Demura T."/>
            <person name="Dierschke T."/>
            <person name="Dolan L."/>
            <person name="Dorantes-Acosta A.E."/>
            <person name="Eklund D.M."/>
            <person name="Florent S.N."/>
            <person name="Flores-Sandoval E."/>
            <person name="Fujiyama A."/>
            <person name="Fukuzawa H."/>
            <person name="Galik B."/>
            <person name="Grimanelli D."/>
            <person name="Grimwood J."/>
            <person name="Grossniklaus U."/>
            <person name="Hamada T."/>
            <person name="Haseloff J."/>
            <person name="Hetherington A.J."/>
            <person name="Higo A."/>
            <person name="Hirakawa Y."/>
            <person name="Hundley H.N."/>
            <person name="Ikeda Y."/>
            <person name="Inoue K."/>
            <person name="Inoue S."/>
            <person name="Ishida S."/>
            <person name="Jia Q."/>
            <person name="Kakita M."/>
            <person name="Kanazawa T."/>
            <person name="Kawai Y."/>
            <person name="Kawashima T."/>
            <person name="Kennedy M."/>
            <person name="Kinose K."/>
            <person name="Kinoshita T."/>
            <person name="Kohara Y."/>
            <person name="Koide E."/>
            <person name="Komatsu K."/>
            <person name="Kopischke S."/>
            <person name="Kubo M."/>
            <person name="Kyozuka J."/>
            <person name="Lagercrantz U."/>
            <person name="Lin S.S."/>
            <person name="Lindquist E."/>
            <person name="Lipzen A.M."/>
            <person name="Lu C."/>
            <person name="Luna E.D."/>
            <person name="Martienssen R.A."/>
            <person name="Minamino N."/>
            <person name="Mizutani M."/>
            <person name="Mizutani M."/>
            <person name="Mochizuki N."/>
            <person name="Monte I."/>
            <person name="Mosher R."/>
            <person name="Nagasaki H."/>
            <person name="Nakagami H."/>
            <person name="Naramoto S."/>
            <person name="Nishitani K."/>
            <person name="Ohtani M."/>
            <person name="Okamoto T."/>
            <person name="Okumura M."/>
            <person name="Phillips J."/>
            <person name="Pollak B."/>
            <person name="Reinders A."/>
            <person name="Roevekamp M."/>
            <person name="Sano R."/>
            <person name="Sawa S."/>
            <person name="Schmid M.W."/>
            <person name="Shirakawa M."/>
            <person name="Solano R."/>
            <person name="Spunde A."/>
            <person name="Suetsugu N."/>
            <person name="Sugano S."/>
            <person name="Sugiyama A."/>
            <person name="Sun R."/>
            <person name="Suzuki Y."/>
            <person name="Takenaka M."/>
            <person name="Takezawa D."/>
            <person name="Tomogane H."/>
            <person name="Tsuzuki M."/>
            <person name="Ueda T."/>
            <person name="Umeda M."/>
            <person name="Ward J.M."/>
            <person name="Watanabe Y."/>
            <person name="Yazaki K."/>
            <person name="Yokoyama R."/>
            <person name="Yoshitake Y."/>
            <person name="Yotsui I."/>
            <person name="Zachgo S."/>
            <person name="Schmutz J."/>
        </authorList>
    </citation>
    <scope>NUCLEOTIDE SEQUENCE [LARGE SCALE GENOMIC DNA]</scope>
    <source>
        <strain evidence="2">Tak-1</strain>
    </source>
</reference>
<organism evidence="2 3">
    <name type="scientific">Marchantia polymorpha</name>
    <name type="common">Common liverwort</name>
    <name type="synonym">Marchantia aquatica</name>
    <dbReference type="NCBI Taxonomy" id="3197"/>
    <lineage>
        <taxon>Eukaryota</taxon>
        <taxon>Viridiplantae</taxon>
        <taxon>Streptophyta</taxon>
        <taxon>Embryophyta</taxon>
        <taxon>Marchantiophyta</taxon>
        <taxon>Marchantiopsida</taxon>
        <taxon>Marchantiidae</taxon>
        <taxon>Marchantiales</taxon>
        <taxon>Marchantiaceae</taxon>
        <taxon>Marchantia</taxon>
    </lineage>
</organism>
<name>A0A2R6VWN6_MARPO</name>
<dbReference type="Proteomes" id="UP000244005">
    <property type="component" value="Chromosome Y"/>
</dbReference>
<feature type="compositionally biased region" description="Polar residues" evidence="1">
    <location>
        <begin position="82"/>
        <end position="93"/>
    </location>
</feature>
<gene>
    <name evidence="2" type="ORF">MARPO_YB0003</name>
</gene>
<protein>
    <submittedName>
        <fullName evidence="2">Uncharacterized protein</fullName>
    </submittedName>
</protein>
<evidence type="ECO:0000256" key="1">
    <source>
        <dbReference type="SAM" id="MobiDB-lite"/>
    </source>
</evidence>
<feature type="compositionally biased region" description="Polar residues" evidence="1">
    <location>
        <begin position="110"/>
        <end position="126"/>
    </location>
</feature>
<sequence>MTWLLHSANENHVKEDEGEGQKRRAQDGERETLLKWGQRKRPRYRESQNGTLKTSIRADRRVVRADKQVAAQSATHPRGNSLRPSNVTTQEPASGSGKRIGEGAGASASAVPNSDHNHGQTSTGHLRSSAAEKDDSRNHQVLTENPEKASACPASTSGVNGGNAAPAAFTHGRPENENKDRRLGVKGVS</sequence>
<evidence type="ECO:0000313" key="2">
    <source>
        <dbReference type="EMBL" id="PTQ26023.1"/>
    </source>
</evidence>
<evidence type="ECO:0000313" key="3">
    <source>
        <dbReference type="Proteomes" id="UP000244005"/>
    </source>
</evidence>
<feature type="compositionally biased region" description="Basic and acidic residues" evidence="1">
    <location>
        <begin position="9"/>
        <end position="33"/>
    </location>
</feature>
<proteinExistence type="predicted"/>
<feature type="region of interest" description="Disordered" evidence="1">
    <location>
        <begin position="1"/>
        <end position="189"/>
    </location>
</feature>